<dbReference type="AlphaFoldDB" id="A0A8K0MJ85"/>
<dbReference type="EMBL" id="VOIH02000004">
    <property type="protein sequence ID" value="KAF3447713.1"/>
    <property type="molecule type" value="Genomic_DNA"/>
</dbReference>
<gene>
    <name evidence="2" type="ORF">FNV43_RR08416</name>
</gene>
<sequence>MEFNFNGKGVIFTWKEFGLITGLKMEHSLDATPPPSSNRIRNKYFGDIKKIRNCDIRNSFINLKHSNLEDKDNMIKLTLIYFLECDILGKESQVGINEQHLSMVEDLNYFNQYAWGLEFYNVIIISMHRALGLRQGKLNESATYSLCGFPLAFQIWGYETISLMGDLYANKVDDSFLRICNWEDKGHTIFFRQVGIDVFGNNQQYHPVHHDTHMHDATEDVAMGDEGGALDLNMNVVDDDNEVQYVTPSKIVQREPRIKKQFEFLKSPFVVTTDTRETLKNTLSCPPEHFDPKRDFFEELSTNFWTYFTSDTNSLIDMTICDVNKKFFNILLNEGCWLNEKVI</sequence>
<feature type="domain" description="DUF1985" evidence="1">
    <location>
        <begin position="3"/>
        <end position="122"/>
    </location>
</feature>
<protein>
    <recommendedName>
        <fullName evidence="1">DUF1985 domain-containing protein</fullName>
    </recommendedName>
</protein>
<accession>A0A8K0MJ85</accession>
<reference evidence="2" key="1">
    <citation type="submission" date="2020-03" db="EMBL/GenBank/DDBJ databases">
        <title>A high-quality chromosome-level genome assembly of a woody plant with both climbing and erect habits, Rhamnella rubrinervis.</title>
        <authorList>
            <person name="Lu Z."/>
            <person name="Yang Y."/>
            <person name="Zhu X."/>
            <person name="Sun Y."/>
        </authorList>
    </citation>
    <scope>NUCLEOTIDE SEQUENCE</scope>
    <source>
        <strain evidence="2">BYM</strain>
        <tissue evidence="2">Leaf</tissue>
    </source>
</reference>
<organism evidence="2 3">
    <name type="scientific">Rhamnella rubrinervis</name>
    <dbReference type="NCBI Taxonomy" id="2594499"/>
    <lineage>
        <taxon>Eukaryota</taxon>
        <taxon>Viridiplantae</taxon>
        <taxon>Streptophyta</taxon>
        <taxon>Embryophyta</taxon>
        <taxon>Tracheophyta</taxon>
        <taxon>Spermatophyta</taxon>
        <taxon>Magnoliopsida</taxon>
        <taxon>eudicotyledons</taxon>
        <taxon>Gunneridae</taxon>
        <taxon>Pentapetalae</taxon>
        <taxon>rosids</taxon>
        <taxon>fabids</taxon>
        <taxon>Rosales</taxon>
        <taxon>Rhamnaceae</taxon>
        <taxon>rhamnoid group</taxon>
        <taxon>Rhamneae</taxon>
        <taxon>Rhamnella</taxon>
    </lineage>
</organism>
<proteinExistence type="predicted"/>
<dbReference type="OrthoDB" id="1930729at2759"/>
<dbReference type="InterPro" id="IPR015410">
    <property type="entry name" value="DUF1985"/>
</dbReference>
<dbReference type="Pfam" id="PF09331">
    <property type="entry name" value="DUF1985"/>
    <property type="match status" value="1"/>
</dbReference>
<comment type="caution">
    <text evidence="2">The sequence shown here is derived from an EMBL/GenBank/DDBJ whole genome shotgun (WGS) entry which is preliminary data.</text>
</comment>
<keyword evidence="3" id="KW-1185">Reference proteome</keyword>
<dbReference type="PANTHER" id="PTHR48449:SF1">
    <property type="entry name" value="DUF1985 DOMAIN-CONTAINING PROTEIN"/>
    <property type="match status" value="1"/>
</dbReference>
<dbReference type="PANTHER" id="PTHR48449">
    <property type="entry name" value="DUF1985 DOMAIN-CONTAINING PROTEIN"/>
    <property type="match status" value="1"/>
</dbReference>
<dbReference type="Proteomes" id="UP000796880">
    <property type="component" value="Unassembled WGS sequence"/>
</dbReference>
<evidence type="ECO:0000259" key="1">
    <source>
        <dbReference type="Pfam" id="PF09331"/>
    </source>
</evidence>
<evidence type="ECO:0000313" key="3">
    <source>
        <dbReference type="Proteomes" id="UP000796880"/>
    </source>
</evidence>
<name>A0A8K0MJ85_9ROSA</name>
<evidence type="ECO:0000313" key="2">
    <source>
        <dbReference type="EMBL" id="KAF3447713.1"/>
    </source>
</evidence>